<dbReference type="VEuPathDB" id="VectorBase:RSAN_031944"/>
<accession>A0A9D4SPM9</accession>
<keyword evidence="2" id="KW-1185">Reference proteome</keyword>
<evidence type="ECO:0000313" key="1">
    <source>
        <dbReference type="EMBL" id="KAH7939398.1"/>
    </source>
</evidence>
<gene>
    <name evidence="1" type="ORF">HPB52_011946</name>
</gene>
<comment type="caution">
    <text evidence="1">The sequence shown here is derived from an EMBL/GenBank/DDBJ whole genome shotgun (WGS) entry which is preliminary data.</text>
</comment>
<sequence length="714" mass="80056">MSHDEDHEGRTAIQWKGQLDLDRSCGAVSSDKTCWLCEDFPAWNTVMHALDLQLDEIAPATLRLRFDYNSRRRDLVTATREASIIVSSLLRHHLCVQEVHLQCAISSNTAAAQPSFPIFMRANTSAHLDLRDMDAIIGLEKLYIHIGRFSPCFGAEMDALLVRNRNTLKSVEIFESLQGLNKLGMVEHLAACKSLTLKSLSLRDTATPHVDGMLRKKVVGKTKMSHGEDHDASAAIQWKRNLELDRPCGAVDSNETCWLCDDFPAWNTVIYALDLVLAETAPGTLRLSFDPNTQEKEDLVTAAREASIVLTSLLRHHLCIQEVYLECAISSCTPAAQPSYPVFMCQNAGAHLDLRDMGAIIGLETLDINIRRFSQCFAAELDALLERNCNTLKKRRPFGSCFRTSLARQLLEDECYDRVRLGPWTEPYLRVLAPVLASSEACISELWLPDICQLSLETVSVVYKCLASNKVNRLTVAVFNEPDYRVSHLCETLKNNRSIQSLRIQMSNGNSANEILRALSENTAITELSMRLWVPALEETMTALSNMLSRNKAITSIYVDLDSESTRRYLEAIAQGISGNRLIISLGYCVPVGTYFPLGVFAPVRRNRAALNRAMDFALERREDRHCAECFELFFGRSCLITNLMEIGKMSDVEARIGVTSAENRRREKYLVLTGVVWSSVACGPTDVTQIDALNSDCWRAIARYLKVTDVRSQ</sequence>
<dbReference type="VEuPathDB" id="VectorBase:RSAN_034626"/>
<evidence type="ECO:0000313" key="2">
    <source>
        <dbReference type="Proteomes" id="UP000821837"/>
    </source>
</evidence>
<reference evidence="1" key="1">
    <citation type="journal article" date="2020" name="Cell">
        <title>Large-Scale Comparative Analyses of Tick Genomes Elucidate Their Genetic Diversity and Vector Capacities.</title>
        <authorList>
            <consortium name="Tick Genome and Microbiome Consortium (TIGMIC)"/>
            <person name="Jia N."/>
            <person name="Wang J."/>
            <person name="Shi W."/>
            <person name="Du L."/>
            <person name="Sun Y."/>
            <person name="Zhan W."/>
            <person name="Jiang J.F."/>
            <person name="Wang Q."/>
            <person name="Zhang B."/>
            <person name="Ji P."/>
            <person name="Bell-Sakyi L."/>
            <person name="Cui X.M."/>
            <person name="Yuan T.T."/>
            <person name="Jiang B.G."/>
            <person name="Yang W.F."/>
            <person name="Lam T.T."/>
            <person name="Chang Q.C."/>
            <person name="Ding S.J."/>
            <person name="Wang X.J."/>
            <person name="Zhu J.G."/>
            <person name="Ruan X.D."/>
            <person name="Zhao L."/>
            <person name="Wei J.T."/>
            <person name="Ye R.Z."/>
            <person name="Que T.C."/>
            <person name="Du C.H."/>
            <person name="Zhou Y.H."/>
            <person name="Cheng J.X."/>
            <person name="Dai P.F."/>
            <person name="Guo W.B."/>
            <person name="Han X.H."/>
            <person name="Huang E.J."/>
            <person name="Li L.F."/>
            <person name="Wei W."/>
            <person name="Gao Y.C."/>
            <person name="Liu J.Z."/>
            <person name="Shao H.Z."/>
            <person name="Wang X."/>
            <person name="Wang C.C."/>
            <person name="Yang T.C."/>
            <person name="Huo Q.B."/>
            <person name="Li W."/>
            <person name="Chen H.Y."/>
            <person name="Chen S.E."/>
            <person name="Zhou L.G."/>
            <person name="Ni X.B."/>
            <person name="Tian J.H."/>
            <person name="Sheng Y."/>
            <person name="Liu T."/>
            <person name="Pan Y.S."/>
            <person name="Xia L.Y."/>
            <person name="Li J."/>
            <person name="Zhao F."/>
            <person name="Cao W.C."/>
        </authorList>
    </citation>
    <scope>NUCLEOTIDE SEQUENCE</scope>
    <source>
        <strain evidence="1">Rsan-2018</strain>
    </source>
</reference>
<dbReference type="Gene3D" id="3.80.10.10">
    <property type="entry name" value="Ribonuclease Inhibitor"/>
    <property type="match status" value="1"/>
</dbReference>
<name>A0A9D4SPM9_RHISA</name>
<dbReference type="EMBL" id="JABSTV010001254">
    <property type="protein sequence ID" value="KAH7939398.1"/>
    <property type="molecule type" value="Genomic_DNA"/>
</dbReference>
<protein>
    <recommendedName>
        <fullName evidence="3">Nlr family card domain protein</fullName>
    </recommendedName>
</protein>
<dbReference type="VEuPathDB" id="VectorBase:RSAN_034061"/>
<dbReference type="Proteomes" id="UP000821837">
    <property type="component" value="Chromosome 8"/>
</dbReference>
<dbReference type="SUPFAM" id="SSF52047">
    <property type="entry name" value="RNI-like"/>
    <property type="match status" value="1"/>
</dbReference>
<dbReference type="AlphaFoldDB" id="A0A9D4SPM9"/>
<proteinExistence type="predicted"/>
<organism evidence="1 2">
    <name type="scientific">Rhipicephalus sanguineus</name>
    <name type="common">Brown dog tick</name>
    <name type="synonym">Ixodes sanguineus</name>
    <dbReference type="NCBI Taxonomy" id="34632"/>
    <lineage>
        <taxon>Eukaryota</taxon>
        <taxon>Metazoa</taxon>
        <taxon>Ecdysozoa</taxon>
        <taxon>Arthropoda</taxon>
        <taxon>Chelicerata</taxon>
        <taxon>Arachnida</taxon>
        <taxon>Acari</taxon>
        <taxon>Parasitiformes</taxon>
        <taxon>Ixodida</taxon>
        <taxon>Ixodoidea</taxon>
        <taxon>Ixodidae</taxon>
        <taxon>Rhipicephalinae</taxon>
        <taxon>Rhipicephalus</taxon>
        <taxon>Rhipicephalus</taxon>
    </lineage>
</organism>
<dbReference type="InterPro" id="IPR032675">
    <property type="entry name" value="LRR_dom_sf"/>
</dbReference>
<evidence type="ECO:0008006" key="3">
    <source>
        <dbReference type="Google" id="ProtNLM"/>
    </source>
</evidence>
<reference evidence="1" key="2">
    <citation type="submission" date="2021-09" db="EMBL/GenBank/DDBJ databases">
        <authorList>
            <person name="Jia N."/>
            <person name="Wang J."/>
            <person name="Shi W."/>
            <person name="Du L."/>
            <person name="Sun Y."/>
            <person name="Zhan W."/>
            <person name="Jiang J."/>
            <person name="Wang Q."/>
            <person name="Zhang B."/>
            <person name="Ji P."/>
            <person name="Sakyi L.B."/>
            <person name="Cui X."/>
            <person name="Yuan T."/>
            <person name="Jiang B."/>
            <person name="Yang W."/>
            <person name="Lam T.T.-Y."/>
            <person name="Chang Q."/>
            <person name="Ding S."/>
            <person name="Wang X."/>
            <person name="Zhu J."/>
            <person name="Ruan X."/>
            <person name="Zhao L."/>
            <person name="Wei J."/>
            <person name="Que T."/>
            <person name="Du C."/>
            <person name="Cheng J."/>
            <person name="Dai P."/>
            <person name="Han X."/>
            <person name="Huang E."/>
            <person name="Gao Y."/>
            <person name="Liu J."/>
            <person name="Shao H."/>
            <person name="Ye R."/>
            <person name="Li L."/>
            <person name="Wei W."/>
            <person name="Wang X."/>
            <person name="Wang C."/>
            <person name="Huo Q."/>
            <person name="Li W."/>
            <person name="Guo W."/>
            <person name="Chen H."/>
            <person name="Chen S."/>
            <person name="Zhou L."/>
            <person name="Zhou L."/>
            <person name="Ni X."/>
            <person name="Tian J."/>
            <person name="Zhou Y."/>
            <person name="Sheng Y."/>
            <person name="Liu T."/>
            <person name="Pan Y."/>
            <person name="Xia L."/>
            <person name="Li J."/>
            <person name="Zhao F."/>
            <person name="Cao W."/>
        </authorList>
    </citation>
    <scope>NUCLEOTIDE SEQUENCE</scope>
    <source>
        <strain evidence="1">Rsan-2018</strain>
        <tissue evidence="1">Larvae</tissue>
    </source>
</reference>